<protein>
    <submittedName>
        <fullName evidence="1">Uncharacterized protein</fullName>
    </submittedName>
</protein>
<evidence type="ECO:0000313" key="2">
    <source>
        <dbReference type="Proteomes" id="UP000324222"/>
    </source>
</evidence>
<sequence>MMMFKIFWKAMLNLSNDEFKKLDKASQEAKKREMRKKNLCMAWTSKLLENVSVVSKKALETLKERDPNPARSSKGAHDVEKSVKIYQEIYDEKTKLNSPPFTCSSSQSDMLSLSHLPTLLQLALPQYPLSSNK</sequence>
<dbReference type="EMBL" id="VSRR010111600">
    <property type="protein sequence ID" value="MPC97822.1"/>
    <property type="molecule type" value="Genomic_DNA"/>
</dbReference>
<name>A0A5B7JP24_PORTR</name>
<proteinExistence type="predicted"/>
<organism evidence="1 2">
    <name type="scientific">Portunus trituberculatus</name>
    <name type="common">Swimming crab</name>
    <name type="synonym">Neptunus trituberculatus</name>
    <dbReference type="NCBI Taxonomy" id="210409"/>
    <lineage>
        <taxon>Eukaryota</taxon>
        <taxon>Metazoa</taxon>
        <taxon>Ecdysozoa</taxon>
        <taxon>Arthropoda</taxon>
        <taxon>Crustacea</taxon>
        <taxon>Multicrustacea</taxon>
        <taxon>Malacostraca</taxon>
        <taxon>Eumalacostraca</taxon>
        <taxon>Eucarida</taxon>
        <taxon>Decapoda</taxon>
        <taxon>Pleocyemata</taxon>
        <taxon>Brachyura</taxon>
        <taxon>Eubrachyura</taxon>
        <taxon>Portunoidea</taxon>
        <taxon>Portunidae</taxon>
        <taxon>Portuninae</taxon>
        <taxon>Portunus</taxon>
    </lineage>
</organism>
<keyword evidence="2" id="KW-1185">Reference proteome</keyword>
<dbReference type="Proteomes" id="UP000324222">
    <property type="component" value="Unassembled WGS sequence"/>
</dbReference>
<evidence type="ECO:0000313" key="1">
    <source>
        <dbReference type="EMBL" id="MPC97822.1"/>
    </source>
</evidence>
<gene>
    <name evidence="1" type="ORF">E2C01_093157</name>
</gene>
<reference evidence="1 2" key="1">
    <citation type="submission" date="2019-05" db="EMBL/GenBank/DDBJ databases">
        <title>Another draft genome of Portunus trituberculatus and its Hox gene families provides insights of decapod evolution.</title>
        <authorList>
            <person name="Jeong J.-H."/>
            <person name="Song I."/>
            <person name="Kim S."/>
            <person name="Choi T."/>
            <person name="Kim D."/>
            <person name="Ryu S."/>
            <person name="Kim W."/>
        </authorList>
    </citation>
    <scope>NUCLEOTIDE SEQUENCE [LARGE SCALE GENOMIC DNA]</scope>
    <source>
        <tissue evidence="1">Muscle</tissue>
    </source>
</reference>
<dbReference type="AlphaFoldDB" id="A0A5B7JP24"/>
<comment type="caution">
    <text evidence="1">The sequence shown here is derived from an EMBL/GenBank/DDBJ whole genome shotgun (WGS) entry which is preliminary data.</text>
</comment>
<accession>A0A5B7JP24</accession>